<proteinExistence type="predicted"/>
<sequence length="85" mass="9438">MKRGQVFIPDGPLTLGDLRRIVADSDGKPDDRLIDLQTPMAGDRRQVKVTVLEYADTRQPVIKIETSATKQVAEQPNPTTAKDHL</sequence>
<protein>
    <submittedName>
        <fullName evidence="1">Uncharacterized protein</fullName>
    </submittedName>
</protein>
<dbReference type="AlphaFoldDB" id="A0A1U0WQB7"/>
<evidence type="ECO:0000313" key="2">
    <source>
        <dbReference type="Proteomes" id="UP000190074"/>
    </source>
</evidence>
<name>A0A1U0WQB7_9MYCO</name>
<accession>A0A1U0WQB7</accession>
<evidence type="ECO:0000313" key="1">
    <source>
        <dbReference type="EMBL" id="SKM28726.1"/>
    </source>
</evidence>
<gene>
    <name evidence="1" type="ORF">SAMEA2259716_03357</name>
</gene>
<organism evidence="1 2">
    <name type="scientific">Mycobacteroides abscessus subsp. massiliense</name>
    <dbReference type="NCBI Taxonomy" id="1962118"/>
    <lineage>
        <taxon>Bacteria</taxon>
        <taxon>Bacillati</taxon>
        <taxon>Actinomycetota</taxon>
        <taxon>Actinomycetes</taxon>
        <taxon>Mycobacteriales</taxon>
        <taxon>Mycobacteriaceae</taxon>
        <taxon>Mycobacteroides</taxon>
        <taxon>Mycobacteroides abscessus</taxon>
    </lineage>
</organism>
<reference evidence="1 2" key="1">
    <citation type="submission" date="2016-11" db="EMBL/GenBank/DDBJ databases">
        <authorList>
            <consortium name="Pathogen Informatics"/>
        </authorList>
    </citation>
    <scope>NUCLEOTIDE SEQUENCE [LARGE SCALE GENOMIC DNA]</scope>
    <source>
        <strain evidence="1 2">911</strain>
    </source>
</reference>
<dbReference type="Proteomes" id="UP000190074">
    <property type="component" value="Unassembled WGS sequence"/>
</dbReference>
<dbReference type="RefSeq" id="WP_074327836.1">
    <property type="nucleotide sequence ID" value="NZ_FVGW01000006.1"/>
</dbReference>
<dbReference type="EMBL" id="FVGW01000006">
    <property type="protein sequence ID" value="SKM28726.1"/>
    <property type="molecule type" value="Genomic_DNA"/>
</dbReference>